<feature type="transmembrane region" description="Helical" evidence="11">
    <location>
        <begin position="124"/>
        <end position="143"/>
    </location>
</feature>
<keyword evidence="3" id="KW-0328">Glycosyltransferase</keyword>
<accession>A0A1F6A4T6</accession>
<feature type="transmembrane region" description="Helical" evidence="11">
    <location>
        <begin position="259"/>
        <end position="280"/>
    </location>
</feature>
<evidence type="ECO:0000256" key="1">
    <source>
        <dbReference type="ARBA" id="ARBA00004141"/>
    </source>
</evidence>
<dbReference type="STRING" id="1798381.A2721_00965"/>
<organism evidence="12 13">
    <name type="scientific">Candidatus Gottesmanbacteria bacterium RIFCSPHIGHO2_01_FULL_47_48</name>
    <dbReference type="NCBI Taxonomy" id="1798381"/>
    <lineage>
        <taxon>Bacteria</taxon>
        <taxon>Candidatus Gottesmaniibacteriota</taxon>
    </lineage>
</organism>
<dbReference type="GO" id="GO:0008360">
    <property type="term" value="P:regulation of cell shape"/>
    <property type="evidence" value="ECO:0007669"/>
    <property type="project" value="UniProtKB-KW"/>
</dbReference>
<dbReference type="AlphaFoldDB" id="A0A1F6A4T6"/>
<dbReference type="Proteomes" id="UP000177871">
    <property type="component" value="Unassembled WGS sequence"/>
</dbReference>
<feature type="transmembrane region" description="Helical" evidence="11">
    <location>
        <begin position="12"/>
        <end position="31"/>
    </location>
</feature>
<evidence type="ECO:0000256" key="8">
    <source>
        <dbReference type="ARBA" id="ARBA00022989"/>
    </source>
</evidence>
<gene>
    <name evidence="12" type="ORF">A2721_00965</name>
</gene>
<keyword evidence="9 11" id="KW-0472">Membrane</keyword>
<keyword evidence="6" id="KW-0133">Cell shape</keyword>
<dbReference type="EMBL" id="MFJK01000004">
    <property type="protein sequence ID" value="OGG19709.1"/>
    <property type="molecule type" value="Genomic_DNA"/>
</dbReference>
<evidence type="ECO:0000256" key="3">
    <source>
        <dbReference type="ARBA" id="ARBA00022676"/>
    </source>
</evidence>
<dbReference type="GO" id="GO:0016757">
    <property type="term" value="F:glycosyltransferase activity"/>
    <property type="evidence" value="ECO:0007669"/>
    <property type="project" value="UniProtKB-KW"/>
</dbReference>
<dbReference type="GO" id="GO:0051301">
    <property type="term" value="P:cell division"/>
    <property type="evidence" value="ECO:0007669"/>
    <property type="project" value="InterPro"/>
</dbReference>
<evidence type="ECO:0000256" key="9">
    <source>
        <dbReference type="ARBA" id="ARBA00023136"/>
    </source>
</evidence>
<evidence type="ECO:0000256" key="5">
    <source>
        <dbReference type="ARBA" id="ARBA00022692"/>
    </source>
</evidence>
<evidence type="ECO:0000256" key="6">
    <source>
        <dbReference type="ARBA" id="ARBA00022960"/>
    </source>
</evidence>
<feature type="transmembrane region" description="Helical" evidence="11">
    <location>
        <begin position="325"/>
        <end position="343"/>
    </location>
</feature>
<dbReference type="GO" id="GO:0005886">
    <property type="term" value="C:plasma membrane"/>
    <property type="evidence" value="ECO:0007669"/>
    <property type="project" value="TreeGrafter"/>
</dbReference>
<dbReference type="GO" id="GO:0071555">
    <property type="term" value="P:cell wall organization"/>
    <property type="evidence" value="ECO:0007669"/>
    <property type="project" value="UniProtKB-KW"/>
</dbReference>
<dbReference type="InterPro" id="IPR011923">
    <property type="entry name" value="RodA/MrdB"/>
</dbReference>
<evidence type="ECO:0000313" key="12">
    <source>
        <dbReference type="EMBL" id="OGG19709.1"/>
    </source>
</evidence>
<dbReference type="InterPro" id="IPR018365">
    <property type="entry name" value="Cell_cycle_FtsW-rel_CS"/>
</dbReference>
<dbReference type="NCBIfam" id="TIGR02210">
    <property type="entry name" value="rodA_shape"/>
    <property type="match status" value="1"/>
</dbReference>
<dbReference type="InterPro" id="IPR001182">
    <property type="entry name" value="FtsW/RodA"/>
</dbReference>
<sequence>MGSLFKNFDWSILIAILLLFGIGGATIASVVPDLLPAQVLFFAIGLGLFFFFSRIDHRIFPSLAWLIYWLAIVFFLFTLFLGLESHGAVRWISLGAFRLQFSEIFKPFLILSFASFFSKIPKNSFRVFFLLMLLILLPSTLIFKQPDFGSALVYLLTLTTMLLFSGVNLIYIAISVVSGIILTPLVWRLLAAYQKNRLLSFISPNYDPLGASYNAIQSVIAVGSGMLLGRGLGRGTQSHLAFLPEHHTDFIFASVAEELGFVGAGFVLAVYFFLLWRIFSLLLKIENSFSRLVILGLGLYLLVQGTINIGMNLGLLPVTGVPLPLVSYGGSSLLSTMITLGLVENIAKSQSQRETESDLV</sequence>
<reference evidence="12 13" key="1">
    <citation type="journal article" date="2016" name="Nat. Commun.">
        <title>Thousands of microbial genomes shed light on interconnected biogeochemical processes in an aquifer system.</title>
        <authorList>
            <person name="Anantharaman K."/>
            <person name="Brown C.T."/>
            <person name="Hug L.A."/>
            <person name="Sharon I."/>
            <person name="Castelle C.J."/>
            <person name="Probst A.J."/>
            <person name="Thomas B.C."/>
            <person name="Singh A."/>
            <person name="Wilkins M.J."/>
            <person name="Karaoz U."/>
            <person name="Brodie E.L."/>
            <person name="Williams K.H."/>
            <person name="Hubbard S.S."/>
            <person name="Banfield J.F."/>
        </authorList>
    </citation>
    <scope>NUCLEOTIDE SEQUENCE [LARGE SCALE GENOMIC DNA]</scope>
</reference>
<keyword evidence="8 11" id="KW-1133">Transmembrane helix</keyword>
<evidence type="ECO:0000313" key="13">
    <source>
        <dbReference type="Proteomes" id="UP000177871"/>
    </source>
</evidence>
<dbReference type="PROSITE" id="PS00428">
    <property type="entry name" value="FTSW_RODA_SPOVE"/>
    <property type="match status" value="1"/>
</dbReference>
<keyword evidence="5 11" id="KW-0812">Transmembrane</keyword>
<keyword evidence="7" id="KW-0573">Peptidoglycan synthesis</keyword>
<evidence type="ECO:0000256" key="2">
    <source>
        <dbReference type="ARBA" id="ARBA00022475"/>
    </source>
</evidence>
<evidence type="ECO:0000256" key="11">
    <source>
        <dbReference type="SAM" id="Phobius"/>
    </source>
</evidence>
<feature type="transmembrane region" description="Helical" evidence="11">
    <location>
        <begin position="163"/>
        <end position="190"/>
    </location>
</feature>
<feature type="transmembrane region" description="Helical" evidence="11">
    <location>
        <begin position="65"/>
        <end position="83"/>
    </location>
</feature>
<dbReference type="Pfam" id="PF01098">
    <property type="entry name" value="FTSW_RODA_SPOVE"/>
    <property type="match status" value="1"/>
</dbReference>
<proteinExistence type="predicted"/>
<feature type="transmembrane region" description="Helical" evidence="11">
    <location>
        <begin position="292"/>
        <end position="313"/>
    </location>
</feature>
<keyword evidence="4" id="KW-0808">Transferase</keyword>
<keyword evidence="10" id="KW-0961">Cell wall biogenesis/degradation</keyword>
<feature type="transmembrane region" description="Helical" evidence="11">
    <location>
        <begin position="37"/>
        <end position="53"/>
    </location>
</feature>
<dbReference type="GO" id="GO:0009252">
    <property type="term" value="P:peptidoglycan biosynthetic process"/>
    <property type="evidence" value="ECO:0007669"/>
    <property type="project" value="UniProtKB-KW"/>
</dbReference>
<evidence type="ECO:0000256" key="10">
    <source>
        <dbReference type="ARBA" id="ARBA00023316"/>
    </source>
</evidence>
<keyword evidence="2" id="KW-1003">Cell membrane</keyword>
<protein>
    <submittedName>
        <fullName evidence="12">Rod shape-determining protein RodA</fullName>
    </submittedName>
</protein>
<feature type="transmembrane region" description="Helical" evidence="11">
    <location>
        <begin position="95"/>
        <end position="117"/>
    </location>
</feature>
<dbReference type="PANTHER" id="PTHR30474">
    <property type="entry name" value="CELL CYCLE PROTEIN"/>
    <property type="match status" value="1"/>
</dbReference>
<comment type="caution">
    <text evidence="12">The sequence shown here is derived from an EMBL/GenBank/DDBJ whole genome shotgun (WGS) entry which is preliminary data.</text>
</comment>
<name>A0A1F6A4T6_9BACT</name>
<evidence type="ECO:0000256" key="7">
    <source>
        <dbReference type="ARBA" id="ARBA00022984"/>
    </source>
</evidence>
<dbReference type="PANTHER" id="PTHR30474:SF1">
    <property type="entry name" value="PEPTIDOGLYCAN GLYCOSYLTRANSFERASE MRDB"/>
    <property type="match status" value="1"/>
</dbReference>
<evidence type="ECO:0000256" key="4">
    <source>
        <dbReference type="ARBA" id="ARBA00022679"/>
    </source>
</evidence>
<comment type="subcellular location">
    <subcellularLocation>
        <location evidence="1">Membrane</location>
        <topology evidence="1">Multi-pass membrane protein</topology>
    </subcellularLocation>
</comment>
<dbReference type="GO" id="GO:0015648">
    <property type="term" value="F:lipid-linked peptidoglycan transporter activity"/>
    <property type="evidence" value="ECO:0007669"/>
    <property type="project" value="TreeGrafter"/>
</dbReference>
<dbReference type="GO" id="GO:0032153">
    <property type="term" value="C:cell division site"/>
    <property type="evidence" value="ECO:0007669"/>
    <property type="project" value="TreeGrafter"/>
</dbReference>